<name>A0A2V4TQA5_9BURK</name>
<dbReference type="EMBL" id="QJSQ01000019">
    <property type="protein sequence ID" value="PYE19629.1"/>
    <property type="molecule type" value="Genomic_DNA"/>
</dbReference>
<proteinExistence type="predicted"/>
<dbReference type="PANTHER" id="PTHR44051">
    <property type="entry name" value="GLUTATHIONE S-TRANSFERASE-RELATED"/>
    <property type="match status" value="1"/>
</dbReference>
<evidence type="ECO:0000259" key="1">
    <source>
        <dbReference type="PROSITE" id="PS50404"/>
    </source>
</evidence>
<dbReference type="InterPro" id="IPR004046">
    <property type="entry name" value="GST_C"/>
</dbReference>
<feature type="domain" description="GST C-terminal" evidence="2">
    <location>
        <begin position="38"/>
        <end position="166"/>
    </location>
</feature>
<dbReference type="PROSITE" id="PS50405">
    <property type="entry name" value="GST_CTER"/>
    <property type="match status" value="1"/>
</dbReference>
<evidence type="ECO:0000313" key="3">
    <source>
        <dbReference type="EMBL" id="PYE19629.1"/>
    </source>
</evidence>
<gene>
    <name evidence="3" type="ORF">C7410_11971</name>
</gene>
<dbReference type="Gene3D" id="3.40.30.10">
    <property type="entry name" value="Glutaredoxin"/>
    <property type="match status" value="1"/>
</dbReference>
<organism evidence="3 4">
    <name type="scientific">Paraburkholderia silvatlantica</name>
    <dbReference type="NCBI Taxonomy" id="321895"/>
    <lineage>
        <taxon>Bacteria</taxon>
        <taxon>Pseudomonadati</taxon>
        <taxon>Pseudomonadota</taxon>
        <taxon>Betaproteobacteria</taxon>
        <taxon>Burkholderiales</taxon>
        <taxon>Burkholderiaceae</taxon>
        <taxon>Paraburkholderia</taxon>
    </lineage>
</organism>
<dbReference type="Proteomes" id="UP000247772">
    <property type="component" value="Unassembled WGS sequence"/>
</dbReference>
<dbReference type="InterPro" id="IPR010987">
    <property type="entry name" value="Glutathione-S-Trfase_C-like"/>
</dbReference>
<comment type="caution">
    <text evidence="3">The sequence shown here is derived from an EMBL/GenBank/DDBJ whole genome shotgun (WGS) entry which is preliminary data.</text>
</comment>
<dbReference type="InterPro" id="IPR004045">
    <property type="entry name" value="Glutathione_S-Trfase_N"/>
</dbReference>
<dbReference type="RefSeq" id="WP_244922986.1">
    <property type="nucleotide sequence ID" value="NZ_QJSQ01000019.1"/>
</dbReference>
<evidence type="ECO:0000259" key="2">
    <source>
        <dbReference type="PROSITE" id="PS50405"/>
    </source>
</evidence>
<dbReference type="SUPFAM" id="SSF47616">
    <property type="entry name" value="GST C-terminal domain-like"/>
    <property type="match status" value="1"/>
</dbReference>
<dbReference type="InterPro" id="IPR036282">
    <property type="entry name" value="Glutathione-S-Trfase_C_sf"/>
</dbReference>
<dbReference type="Gene3D" id="1.20.1050.10">
    <property type="match status" value="1"/>
</dbReference>
<protein>
    <submittedName>
        <fullName evidence="3">GST-like protein</fullName>
    </submittedName>
</protein>
<accession>A0A2V4TQA5</accession>
<dbReference type="Pfam" id="PF00043">
    <property type="entry name" value="GST_C"/>
    <property type="match status" value="1"/>
</dbReference>
<reference evidence="3 4" key="1">
    <citation type="submission" date="2018-06" db="EMBL/GenBank/DDBJ databases">
        <title>Genomic Encyclopedia of Type Strains, Phase IV (KMG-V): Genome sequencing to study the core and pangenomes of soil and plant-associated prokaryotes.</title>
        <authorList>
            <person name="Whitman W."/>
        </authorList>
    </citation>
    <scope>NUCLEOTIDE SEQUENCE [LARGE SCALE GENOMIC DNA]</scope>
    <source>
        <strain evidence="3 4">SRCL-318</strain>
    </source>
</reference>
<sequence length="170" mass="18569">MPVLVLTDTEIGERLVLSESAAILVYLAERQGQLLPAAGSARARVFEQLFFHASAVSPSFGNAGFFTKLAAEPQPLAQQRFCNEAERVTRLLDGLLARRTYVAGDDYSIADIVHFGWFWRRAFAGVGLDAYPNLSRWYDIVEQRPAVQRAIARINAAAAAEAARSIAASA</sequence>
<dbReference type="PANTHER" id="PTHR44051:SF8">
    <property type="entry name" value="GLUTATHIONE S-TRANSFERASE GSTA"/>
    <property type="match status" value="1"/>
</dbReference>
<dbReference type="AlphaFoldDB" id="A0A2V4TQA5"/>
<feature type="domain" description="GST N-terminal" evidence="1">
    <location>
        <begin position="1"/>
        <end position="35"/>
    </location>
</feature>
<dbReference type="PROSITE" id="PS50404">
    <property type="entry name" value="GST_NTER"/>
    <property type="match status" value="1"/>
</dbReference>
<evidence type="ECO:0000313" key="4">
    <source>
        <dbReference type="Proteomes" id="UP000247772"/>
    </source>
</evidence>